<dbReference type="EMBL" id="ML143469">
    <property type="protein sequence ID" value="TBU25006.1"/>
    <property type="molecule type" value="Genomic_DNA"/>
</dbReference>
<gene>
    <name evidence="1" type="ORF">BD311DRAFT_670672</name>
</gene>
<reference evidence="1" key="1">
    <citation type="submission" date="2019-01" db="EMBL/GenBank/DDBJ databases">
        <title>Draft genome sequences of three monokaryotic isolates of the white-rot basidiomycete fungus Dichomitus squalens.</title>
        <authorList>
            <consortium name="DOE Joint Genome Institute"/>
            <person name="Lopez S.C."/>
            <person name="Andreopoulos B."/>
            <person name="Pangilinan J."/>
            <person name="Lipzen A."/>
            <person name="Riley R."/>
            <person name="Ahrendt S."/>
            <person name="Ng V."/>
            <person name="Barry K."/>
            <person name="Daum C."/>
            <person name="Grigoriev I.V."/>
            <person name="Hilden K.S."/>
            <person name="Makela M.R."/>
            <person name="de Vries R.P."/>
        </authorList>
    </citation>
    <scope>NUCLEOTIDE SEQUENCE [LARGE SCALE GENOMIC DNA]</scope>
    <source>
        <strain evidence="1">OM18370.1</strain>
    </source>
</reference>
<proteinExistence type="predicted"/>
<name>A0A4Q9MGL5_9APHY</name>
<protein>
    <submittedName>
        <fullName evidence="1">Uncharacterized protein</fullName>
    </submittedName>
</protein>
<accession>A0A4Q9MGL5</accession>
<evidence type="ECO:0000313" key="1">
    <source>
        <dbReference type="EMBL" id="TBU25006.1"/>
    </source>
</evidence>
<dbReference type="Proteomes" id="UP000292957">
    <property type="component" value="Unassembled WGS sequence"/>
</dbReference>
<dbReference type="AlphaFoldDB" id="A0A4Q9MGL5"/>
<organism evidence="1">
    <name type="scientific">Dichomitus squalens</name>
    <dbReference type="NCBI Taxonomy" id="114155"/>
    <lineage>
        <taxon>Eukaryota</taxon>
        <taxon>Fungi</taxon>
        <taxon>Dikarya</taxon>
        <taxon>Basidiomycota</taxon>
        <taxon>Agaricomycotina</taxon>
        <taxon>Agaricomycetes</taxon>
        <taxon>Polyporales</taxon>
        <taxon>Polyporaceae</taxon>
        <taxon>Dichomitus</taxon>
    </lineage>
</organism>
<sequence length="64" mass="7171">MVLKDRTRSAISRQLLQRDAGRQPCSCWIQIADRALTAEALPRVWSTFMVSIPPCLLRCSAEPG</sequence>